<gene>
    <name evidence="1" type="ORF">ETEE_0055</name>
</gene>
<organism evidence="1 2">
    <name type="scientific">Edwardsiella anguillarum ET080813</name>
    <dbReference type="NCBI Taxonomy" id="667120"/>
    <lineage>
        <taxon>Bacteria</taxon>
        <taxon>Pseudomonadati</taxon>
        <taxon>Pseudomonadota</taxon>
        <taxon>Gammaproteobacteria</taxon>
        <taxon>Enterobacterales</taxon>
        <taxon>Hafniaceae</taxon>
        <taxon>Edwardsiella</taxon>
    </lineage>
</organism>
<evidence type="ECO:0000313" key="1">
    <source>
        <dbReference type="EMBL" id="AIJ06541.1"/>
    </source>
</evidence>
<dbReference type="Proteomes" id="UP000028681">
    <property type="component" value="Chromosome"/>
</dbReference>
<sequence length="39" mass="4178">MHGSLSCNAQSDWQVYVCEQVITMVISTPAAAETRAAHA</sequence>
<reference evidence="1 2" key="1">
    <citation type="journal article" date="2012" name="PLoS ONE">
        <title>Edwardsiella comparative phylogenomics reveal the new intra/inter-species taxonomic relationships, virulence evolution and niche adaptation mechanisms.</title>
        <authorList>
            <person name="Yang M."/>
            <person name="Lv Y."/>
            <person name="Xiao J."/>
            <person name="Wu H."/>
            <person name="Zheng H."/>
            <person name="Liu Q."/>
            <person name="Zhang Y."/>
            <person name="Wang Q."/>
        </authorList>
    </citation>
    <scope>NUCLEOTIDE SEQUENCE [LARGE SCALE GENOMIC DNA]</scope>
    <source>
        <strain evidence="2">080813</strain>
    </source>
</reference>
<dbReference type="HOGENOM" id="CLU_3308801_0_0_6"/>
<protein>
    <submittedName>
        <fullName evidence="1">Uncharacterized protein</fullName>
    </submittedName>
</protein>
<dbReference type="KEGG" id="ete:ETEE_0055"/>
<proteinExistence type="predicted"/>
<dbReference type="EMBL" id="CP006664">
    <property type="protein sequence ID" value="AIJ06541.1"/>
    <property type="molecule type" value="Genomic_DNA"/>
</dbReference>
<accession>A0A076LED8</accession>
<name>A0A076LED8_9GAMM</name>
<evidence type="ECO:0000313" key="2">
    <source>
        <dbReference type="Proteomes" id="UP000028681"/>
    </source>
</evidence>
<dbReference type="AlphaFoldDB" id="A0A076LED8"/>